<protein>
    <submittedName>
        <fullName evidence="2">T-box domain-containing protein</fullName>
    </submittedName>
</protein>
<name>A0AC35GDZ7_9BILA</name>
<dbReference type="WBParaSite" id="PS1159_v2.g4146.t1">
    <property type="protein sequence ID" value="PS1159_v2.g4146.t1"/>
    <property type="gene ID" value="PS1159_v2.g4146"/>
</dbReference>
<organism evidence="1 2">
    <name type="scientific">Panagrolaimus sp. PS1159</name>
    <dbReference type="NCBI Taxonomy" id="55785"/>
    <lineage>
        <taxon>Eukaryota</taxon>
        <taxon>Metazoa</taxon>
        <taxon>Ecdysozoa</taxon>
        <taxon>Nematoda</taxon>
        <taxon>Chromadorea</taxon>
        <taxon>Rhabditida</taxon>
        <taxon>Tylenchina</taxon>
        <taxon>Panagrolaimomorpha</taxon>
        <taxon>Panagrolaimoidea</taxon>
        <taxon>Panagrolaimidae</taxon>
        <taxon>Panagrolaimus</taxon>
    </lineage>
</organism>
<dbReference type="Proteomes" id="UP000887580">
    <property type="component" value="Unplaced"/>
</dbReference>
<evidence type="ECO:0000313" key="2">
    <source>
        <dbReference type="WBParaSite" id="PS1159_v2.g4146.t1"/>
    </source>
</evidence>
<reference evidence="2" key="1">
    <citation type="submission" date="2022-11" db="UniProtKB">
        <authorList>
            <consortium name="WormBaseParasite"/>
        </authorList>
    </citation>
    <scope>IDENTIFICATION</scope>
</reference>
<accession>A0AC35GDZ7</accession>
<evidence type="ECO:0000313" key="1">
    <source>
        <dbReference type="Proteomes" id="UP000887580"/>
    </source>
</evidence>
<sequence length="95" mass="10778">MFPEFNVKFKGLNKESKYLIAMDIIPVDSNQYKFHDSKWVIAGSGDPEMPKPINVHPDSLATGEHWMTKGANFDKIKVTTDVTNRHGYVSSFFKG</sequence>
<proteinExistence type="predicted"/>